<sequence>EFYDRLVLRSAYAHHGCGSIVWSESGLYVAAFSGGDAPTGLLQIFNCNGELMHRKTYNRLTSFRWRPFIRLTPEQRASMEPFPEETAEEDSSEAGPDVPTLLSEWRGYLLAKIQ</sequence>
<dbReference type="EMBL" id="GECU01003541">
    <property type="protein sequence ID" value="JAT04166.1"/>
    <property type="molecule type" value="Transcribed_RNA"/>
</dbReference>
<name>A0A1B6JY97_9HEMI</name>
<accession>A0A1B6JY97</accession>
<reference evidence="2" key="1">
    <citation type="submission" date="2015-11" db="EMBL/GenBank/DDBJ databases">
        <title>De novo transcriptome assembly of four potential Pierce s Disease insect vectors from Arizona vineyards.</title>
        <authorList>
            <person name="Tassone E.E."/>
        </authorList>
    </citation>
    <scope>NUCLEOTIDE SEQUENCE</scope>
</reference>
<dbReference type="AlphaFoldDB" id="A0A1B6JY97"/>
<feature type="non-terminal residue" evidence="2">
    <location>
        <position position="1"/>
    </location>
</feature>
<feature type="region of interest" description="Disordered" evidence="1">
    <location>
        <begin position="76"/>
        <end position="100"/>
    </location>
</feature>
<feature type="compositionally biased region" description="Acidic residues" evidence="1">
    <location>
        <begin position="82"/>
        <end position="92"/>
    </location>
</feature>
<protein>
    <submittedName>
        <fullName evidence="2">Uncharacterized protein</fullName>
    </submittedName>
</protein>
<evidence type="ECO:0000256" key="1">
    <source>
        <dbReference type="SAM" id="MobiDB-lite"/>
    </source>
</evidence>
<evidence type="ECO:0000313" key="2">
    <source>
        <dbReference type="EMBL" id="JAT04166.1"/>
    </source>
</evidence>
<proteinExistence type="predicted"/>
<organism evidence="2">
    <name type="scientific">Homalodisca liturata</name>
    <dbReference type="NCBI Taxonomy" id="320908"/>
    <lineage>
        <taxon>Eukaryota</taxon>
        <taxon>Metazoa</taxon>
        <taxon>Ecdysozoa</taxon>
        <taxon>Arthropoda</taxon>
        <taxon>Hexapoda</taxon>
        <taxon>Insecta</taxon>
        <taxon>Pterygota</taxon>
        <taxon>Neoptera</taxon>
        <taxon>Paraneoptera</taxon>
        <taxon>Hemiptera</taxon>
        <taxon>Auchenorrhyncha</taxon>
        <taxon>Membracoidea</taxon>
        <taxon>Cicadellidae</taxon>
        <taxon>Cicadellinae</taxon>
        <taxon>Proconiini</taxon>
        <taxon>Homalodisca</taxon>
    </lineage>
</organism>
<gene>
    <name evidence="2" type="ORF">g.58804</name>
</gene>
<feature type="non-terminal residue" evidence="2">
    <location>
        <position position="114"/>
    </location>
</feature>